<dbReference type="FunFam" id="3.30.160.60:FF:000021">
    <property type="entry name" value="Basic krueppel-like factor 3"/>
    <property type="match status" value="1"/>
</dbReference>
<feature type="region of interest" description="Disordered" evidence="8">
    <location>
        <begin position="210"/>
        <end position="268"/>
    </location>
</feature>
<name>A0A8S3UYR6_MYTED</name>
<evidence type="ECO:0000256" key="6">
    <source>
        <dbReference type="ARBA" id="ARBA00023242"/>
    </source>
</evidence>
<feature type="compositionally biased region" description="Low complexity" evidence="8">
    <location>
        <begin position="217"/>
        <end position="239"/>
    </location>
</feature>
<dbReference type="GO" id="GO:0000978">
    <property type="term" value="F:RNA polymerase II cis-regulatory region sequence-specific DNA binding"/>
    <property type="evidence" value="ECO:0007669"/>
    <property type="project" value="TreeGrafter"/>
</dbReference>
<dbReference type="AlphaFoldDB" id="A0A8S3UYR6"/>
<dbReference type="EMBL" id="CAJPWZ010002959">
    <property type="protein sequence ID" value="CAG2249065.1"/>
    <property type="molecule type" value="Genomic_DNA"/>
</dbReference>
<keyword evidence="11" id="KW-1185">Reference proteome</keyword>
<evidence type="ECO:0000313" key="10">
    <source>
        <dbReference type="EMBL" id="CAG2249065.1"/>
    </source>
</evidence>
<evidence type="ECO:0000259" key="9">
    <source>
        <dbReference type="PROSITE" id="PS50157"/>
    </source>
</evidence>
<proteinExistence type="predicted"/>
<accession>A0A8S3UYR6</accession>
<feature type="domain" description="C2H2-type" evidence="9">
    <location>
        <begin position="472"/>
        <end position="501"/>
    </location>
</feature>
<keyword evidence="3" id="KW-0677">Repeat</keyword>
<dbReference type="SMART" id="SM00355">
    <property type="entry name" value="ZnF_C2H2"/>
    <property type="match status" value="2"/>
</dbReference>
<sequence length="530" mass="59671">MHTYLRSGCVSQNCPDVRRGNGQNMATDGKISDTGNGENITEFDCFDGAEQSMRTQESSLSINRYNELFDDYEAIQITIKQEYDDSSDQVNTMTEDTLPTAVVSQKRQHSPIYNNSDHSSFDNSITDNSSMEEPRYKLMKLEEIMDSHEQQVLYKDSHMPISVKLEPPSPERHQDYMSQVNFQNGFEMRDKDVNLSSPSQIKNNFHIKLEPQDGEGSFSSPDLSPDSPMSSSSGSYLPGVPSPIPSQVLKDEDSNSFKNGTVKGEDQQKQLQLIKLSQIRSAFSNINRSNDRPKSVGQMFALKKRIKQAQLNGDSSLTDNSKRLVKILPAPGKPVQTEPVDLSVNKKTYDAMISGTPPLHDLGGTSDLDESPTVTLETVNKIGSAALLSLQRIKAASDKFKSLDTCNNNTVPSPQPITNPYHLSPVPNCDPFIDREKKRRVHRCDFDGCNKVYTKSSHLKAHRRTHTGEKPYVCNWEGCTWRFARSDELTRHYRKHTGDKPFKCIEIHAMVNLNCSCQTRILIFPVSCMR</sequence>
<evidence type="ECO:0000256" key="1">
    <source>
        <dbReference type="ARBA" id="ARBA00004123"/>
    </source>
</evidence>
<dbReference type="OrthoDB" id="4748970at2759"/>
<evidence type="ECO:0000256" key="8">
    <source>
        <dbReference type="SAM" id="MobiDB-lite"/>
    </source>
</evidence>
<dbReference type="InterPro" id="IPR036236">
    <property type="entry name" value="Znf_C2H2_sf"/>
</dbReference>
<dbReference type="PANTHER" id="PTHR23235:SF166">
    <property type="entry name" value="DENDRITIC ARBOR REDUCTION PROTEIN 1"/>
    <property type="match status" value="1"/>
</dbReference>
<dbReference type="Pfam" id="PF00096">
    <property type="entry name" value="zf-C2H2"/>
    <property type="match status" value="2"/>
</dbReference>
<protein>
    <submittedName>
        <fullName evidence="10">KLF8_12</fullName>
    </submittedName>
</protein>
<keyword evidence="5" id="KW-0862">Zinc</keyword>
<dbReference type="PANTHER" id="PTHR23235">
    <property type="entry name" value="KRUEPPEL-LIKE TRANSCRIPTION FACTOR"/>
    <property type="match status" value="1"/>
</dbReference>
<keyword evidence="6" id="KW-0539">Nucleus</keyword>
<dbReference type="PROSITE" id="PS50157">
    <property type="entry name" value="ZINC_FINGER_C2H2_2"/>
    <property type="match status" value="2"/>
</dbReference>
<evidence type="ECO:0000256" key="7">
    <source>
        <dbReference type="PROSITE-ProRule" id="PRU00042"/>
    </source>
</evidence>
<organism evidence="10 11">
    <name type="scientific">Mytilus edulis</name>
    <name type="common">Blue mussel</name>
    <dbReference type="NCBI Taxonomy" id="6550"/>
    <lineage>
        <taxon>Eukaryota</taxon>
        <taxon>Metazoa</taxon>
        <taxon>Spiralia</taxon>
        <taxon>Lophotrochozoa</taxon>
        <taxon>Mollusca</taxon>
        <taxon>Bivalvia</taxon>
        <taxon>Autobranchia</taxon>
        <taxon>Pteriomorphia</taxon>
        <taxon>Mytilida</taxon>
        <taxon>Mytiloidea</taxon>
        <taxon>Mytilidae</taxon>
        <taxon>Mytilinae</taxon>
        <taxon>Mytilus</taxon>
    </lineage>
</organism>
<feature type="region of interest" description="Disordered" evidence="8">
    <location>
        <begin position="102"/>
        <end position="129"/>
    </location>
</feature>
<dbReference type="SUPFAM" id="SSF57667">
    <property type="entry name" value="beta-beta-alpha zinc fingers"/>
    <property type="match status" value="1"/>
</dbReference>
<feature type="domain" description="C2H2-type" evidence="9">
    <location>
        <begin position="442"/>
        <end position="471"/>
    </location>
</feature>
<evidence type="ECO:0000256" key="3">
    <source>
        <dbReference type="ARBA" id="ARBA00022737"/>
    </source>
</evidence>
<reference evidence="10" key="1">
    <citation type="submission" date="2021-03" db="EMBL/GenBank/DDBJ databases">
        <authorList>
            <person name="Bekaert M."/>
        </authorList>
    </citation>
    <scope>NUCLEOTIDE SEQUENCE</scope>
</reference>
<dbReference type="InterPro" id="IPR013087">
    <property type="entry name" value="Znf_C2H2_type"/>
</dbReference>
<dbReference type="GO" id="GO:0000981">
    <property type="term" value="F:DNA-binding transcription factor activity, RNA polymerase II-specific"/>
    <property type="evidence" value="ECO:0007669"/>
    <property type="project" value="TreeGrafter"/>
</dbReference>
<evidence type="ECO:0000256" key="2">
    <source>
        <dbReference type="ARBA" id="ARBA00022723"/>
    </source>
</evidence>
<dbReference type="GO" id="GO:0005634">
    <property type="term" value="C:nucleus"/>
    <property type="evidence" value="ECO:0007669"/>
    <property type="project" value="UniProtKB-SubCell"/>
</dbReference>
<gene>
    <name evidence="10" type="ORF">MEDL_60840</name>
</gene>
<dbReference type="PROSITE" id="PS00028">
    <property type="entry name" value="ZINC_FINGER_C2H2_1"/>
    <property type="match status" value="2"/>
</dbReference>
<evidence type="ECO:0000256" key="5">
    <source>
        <dbReference type="ARBA" id="ARBA00022833"/>
    </source>
</evidence>
<evidence type="ECO:0000256" key="4">
    <source>
        <dbReference type="ARBA" id="ARBA00022771"/>
    </source>
</evidence>
<dbReference type="Gene3D" id="3.30.160.60">
    <property type="entry name" value="Classic Zinc Finger"/>
    <property type="match status" value="2"/>
</dbReference>
<keyword evidence="4 7" id="KW-0863">Zinc-finger</keyword>
<dbReference type="Proteomes" id="UP000683360">
    <property type="component" value="Unassembled WGS sequence"/>
</dbReference>
<keyword evidence="2" id="KW-0479">Metal-binding</keyword>
<comment type="subcellular location">
    <subcellularLocation>
        <location evidence="1">Nucleus</location>
    </subcellularLocation>
</comment>
<comment type="caution">
    <text evidence="10">The sequence shown here is derived from an EMBL/GenBank/DDBJ whole genome shotgun (WGS) entry which is preliminary data.</text>
</comment>
<dbReference type="GO" id="GO:0008270">
    <property type="term" value="F:zinc ion binding"/>
    <property type="evidence" value="ECO:0007669"/>
    <property type="project" value="UniProtKB-KW"/>
</dbReference>
<evidence type="ECO:0000313" key="11">
    <source>
        <dbReference type="Proteomes" id="UP000683360"/>
    </source>
</evidence>
<dbReference type="FunFam" id="3.30.160.60:FF:000018">
    <property type="entry name" value="Krueppel-like factor 15"/>
    <property type="match status" value="1"/>
</dbReference>